<proteinExistence type="predicted"/>
<evidence type="ECO:0000259" key="8">
    <source>
        <dbReference type="Pfam" id="PF00535"/>
    </source>
</evidence>
<keyword evidence="6 7" id="KW-0472">Membrane</keyword>
<organism evidence="9 10">
    <name type="scientific">Ectobacillus funiculus</name>
    <dbReference type="NCBI Taxonomy" id="137993"/>
    <lineage>
        <taxon>Bacteria</taxon>
        <taxon>Bacillati</taxon>
        <taxon>Bacillota</taxon>
        <taxon>Bacilli</taxon>
        <taxon>Bacillales</taxon>
        <taxon>Bacillaceae</taxon>
        <taxon>Ectobacillus</taxon>
    </lineage>
</organism>
<dbReference type="GO" id="GO:0016757">
    <property type="term" value="F:glycosyltransferase activity"/>
    <property type="evidence" value="ECO:0007669"/>
    <property type="project" value="UniProtKB-KW"/>
</dbReference>
<comment type="subcellular location">
    <subcellularLocation>
        <location evidence="1">Membrane</location>
        <topology evidence="1">Multi-pass membrane protein</topology>
    </subcellularLocation>
</comment>
<sequence>MVKYSIIIPVYNEELVVKETYKRLKNVMDQTDGAYELLFVNDGSRDRTLDILKEIALKDVTVKYLDFSRNFGHQIAVTAGMDYAQGNAIVIIDADLQDPPELILDMIRKWQEGFDVVYAKRTKRKGETFFKKQTARLFYRVLRASTDIDIPLDTGDFRLIDRRVCDQLSSMKERNRFVRGLVSWVGFKQTAIEYERDERFAGETKYPLKKMLKFSMDGITSFSYKPLKIASLLGMLLSIFSIGWILVVLYLKLFTDSTITGWSSLIMTTLFFNGIILMMLGIIGEYIGRIYDEAKNRPLYIVQEAYRMNEEQNLSLRYVKLRKTEHR</sequence>
<comment type="caution">
    <text evidence="9">The sequence shown here is derived from an EMBL/GenBank/DDBJ whole genome shotgun (WGS) entry which is preliminary data.</text>
</comment>
<dbReference type="PANTHER" id="PTHR48090">
    <property type="entry name" value="UNDECAPRENYL-PHOSPHATE 4-DEOXY-4-FORMAMIDO-L-ARABINOSE TRANSFERASE-RELATED"/>
    <property type="match status" value="1"/>
</dbReference>
<feature type="transmembrane region" description="Helical" evidence="7">
    <location>
        <begin position="229"/>
        <end position="253"/>
    </location>
</feature>
<dbReference type="Gene3D" id="3.90.550.10">
    <property type="entry name" value="Spore Coat Polysaccharide Biosynthesis Protein SpsA, Chain A"/>
    <property type="match status" value="1"/>
</dbReference>
<dbReference type="PANTHER" id="PTHR48090:SF1">
    <property type="entry name" value="PROPHAGE BACTOPRENOL GLUCOSYL TRANSFERASE HOMOLOG"/>
    <property type="match status" value="1"/>
</dbReference>
<evidence type="ECO:0000313" key="9">
    <source>
        <dbReference type="EMBL" id="MFB9760661.1"/>
    </source>
</evidence>
<name>A0ABV5WJX7_9BACI</name>
<keyword evidence="10" id="KW-1185">Reference proteome</keyword>
<evidence type="ECO:0000313" key="10">
    <source>
        <dbReference type="Proteomes" id="UP001589609"/>
    </source>
</evidence>
<dbReference type="CDD" id="cd04187">
    <property type="entry name" value="DPM1_like_bac"/>
    <property type="match status" value="1"/>
</dbReference>
<keyword evidence="2 9" id="KW-0328">Glycosyltransferase</keyword>
<evidence type="ECO:0000256" key="2">
    <source>
        <dbReference type="ARBA" id="ARBA00022676"/>
    </source>
</evidence>
<evidence type="ECO:0000256" key="1">
    <source>
        <dbReference type="ARBA" id="ARBA00004141"/>
    </source>
</evidence>
<keyword evidence="4 7" id="KW-0812">Transmembrane</keyword>
<reference evidence="9 10" key="1">
    <citation type="submission" date="2024-09" db="EMBL/GenBank/DDBJ databases">
        <authorList>
            <person name="Sun Q."/>
            <person name="Mori K."/>
        </authorList>
    </citation>
    <scope>NUCLEOTIDE SEQUENCE [LARGE SCALE GENOMIC DNA]</scope>
    <source>
        <strain evidence="9 10">JCM 11201</strain>
    </source>
</reference>
<evidence type="ECO:0000256" key="5">
    <source>
        <dbReference type="ARBA" id="ARBA00022989"/>
    </source>
</evidence>
<dbReference type="Proteomes" id="UP001589609">
    <property type="component" value="Unassembled WGS sequence"/>
</dbReference>
<dbReference type="InterPro" id="IPR050256">
    <property type="entry name" value="Glycosyltransferase_2"/>
</dbReference>
<accession>A0ABV5WJX7</accession>
<dbReference type="InterPro" id="IPR001173">
    <property type="entry name" value="Glyco_trans_2-like"/>
</dbReference>
<feature type="domain" description="Glycosyltransferase 2-like" evidence="8">
    <location>
        <begin position="5"/>
        <end position="167"/>
    </location>
</feature>
<dbReference type="Pfam" id="PF00535">
    <property type="entry name" value="Glycos_transf_2"/>
    <property type="match status" value="1"/>
</dbReference>
<protein>
    <submittedName>
        <fullName evidence="9">Glycosyltransferase family 2 protein</fullName>
        <ecNumber evidence="9">2.4.-.-</ecNumber>
    </submittedName>
</protein>
<gene>
    <name evidence="9" type="ORF">ACFFMS_20440</name>
</gene>
<evidence type="ECO:0000256" key="4">
    <source>
        <dbReference type="ARBA" id="ARBA00022692"/>
    </source>
</evidence>
<dbReference type="InterPro" id="IPR029044">
    <property type="entry name" value="Nucleotide-diphossugar_trans"/>
</dbReference>
<keyword evidence="5 7" id="KW-1133">Transmembrane helix</keyword>
<dbReference type="EMBL" id="JBHMAF010000166">
    <property type="protein sequence ID" value="MFB9760661.1"/>
    <property type="molecule type" value="Genomic_DNA"/>
</dbReference>
<evidence type="ECO:0000256" key="6">
    <source>
        <dbReference type="ARBA" id="ARBA00023136"/>
    </source>
</evidence>
<dbReference type="EC" id="2.4.-.-" evidence="9"/>
<keyword evidence="3 9" id="KW-0808">Transferase</keyword>
<dbReference type="RefSeq" id="WP_379950948.1">
    <property type="nucleotide sequence ID" value="NZ_JBHMAF010000166.1"/>
</dbReference>
<dbReference type="SUPFAM" id="SSF53448">
    <property type="entry name" value="Nucleotide-diphospho-sugar transferases"/>
    <property type="match status" value="1"/>
</dbReference>
<feature type="transmembrane region" description="Helical" evidence="7">
    <location>
        <begin position="265"/>
        <end position="287"/>
    </location>
</feature>
<evidence type="ECO:0000256" key="7">
    <source>
        <dbReference type="SAM" id="Phobius"/>
    </source>
</evidence>
<evidence type="ECO:0000256" key="3">
    <source>
        <dbReference type="ARBA" id="ARBA00022679"/>
    </source>
</evidence>